<dbReference type="Gene3D" id="1.25.10.10">
    <property type="entry name" value="Leucine-rich Repeat Variant"/>
    <property type="match status" value="2"/>
</dbReference>
<evidence type="ECO:0000256" key="3">
    <source>
        <dbReference type="ARBA" id="ARBA00009466"/>
    </source>
</evidence>
<dbReference type="GeneID" id="31362062"/>
<keyword evidence="6" id="KW-0653">Protein transport</keyword>
<dbReference type="PANTHER" id="PTHR12596:SF1">
    <property type="entry name" value="EXPORTIN-4"/>
    <property type="match status" value="1"/>
</dbReference>
<evidence type="ECO:0000256" key="4">
    <source>
        <dbReference type="ARBA" id="ARBA00022448"/>
    </source>
</evidence>
<evidence type="ECO:0000259" key="9">
    <source>
        <dbReference type="PROSITE" id="PS50166"/>
    </source>
</evidence>
<evidence type="ECO:0000256" key="7">
    <source>
        <dbReference type="ARBA" id="ARBA00023242"/>
    </source>
</evidence>
<organism evidence="10 11">
    <name type="scientific">Heterostelium pallidum (strain ATCC 26659 / Pp 5 / PN500)</name>
    <name type="common">Cellular slime mold</name>
    <name type="synonym">Polysphondylium pallidum</name>
    <dbReference type="NCBI Taxonomy" id="670386"/>
    <lineage>
        <taxon>Eukaryota</taxon>
        <taxon>Amoebozoa</taxon>
        <taxon>Evosea</taxon>
        <taxon>Eumycetozoa</taxon>
        <taxon>Dictyostelia</taxon>
        <taxon>Acytosteliales</taxon>
        <taxon>Acytosteliaceae</taxon>
        <taxon>Heterostelium</taxon>
    </lineage>
</organism>
<feature type="domain" description="Importin N-terminal" evidence="9">
    <location>
        <begin position="33"/>
        <end position="99"/>
    </location>
</feature>
<comment type="similarity">
    <text evidence="3">Belongs to the exportin family.</text>
</comment>
<keyword evidence="5" id="KW-0963">Cytoplasm</keyword>
<name>D3BF47_HETP5</name>
<dbReference type="PROSITE" id="PS50166">
    <property type="entry name" value="IMPORTIN_B_NT"/>
    <property type="match status" value="1"/>
</dbReference>
<dbReference type="InParanoid" id="D3BF47"/>
<dbReference type="GO" id="GO:0006611">
    <property type="term" value="P:protein export from nucleus"/>
    <property type="evidence" value="ECO:0007669"/>
    <property type="project" value="TreeGrafter"/>
</dbReference>
<evidence type="ECO:0000256" key="6">
    <source>
        <dbReference type="ARBA" id="ARBA00022927"/>
    </source>
</evidence>
<dbReference type="OMA" id="SCKSIFH"/>
<evidence type="ECO:0000256" key="2">
    <source>
        <dbReference type="ARBA" id="ARBA00004496"/>
    </source>
</evidence>
<keyword evidence="4" id="KW-0813">Transport</keyword>
<dbReference type="GO" id="GO:0005737">
    <property type="term" value="C:cytoplasm"/>
    <property type="evidence" value="ECO:0007669"/>
    <property type="project" value="UniProtKB-SubCell"/>
</dbReference>
<evidence type="ECO:0000256" key="5">
    <source>
        <dbReference type="ARBA" id="ARBA00022490"/>
    </source>
</evidence>
<dbReference type="EMBL" id="ADBJ01000031">
    <property type="protein sequence ID" value="EFA79761.1"/>
    <property type="molecule type" value="Genomic_DNA"/>
</dbReference>
<dbReference type="RefSeq" id="XP_020431882.1">
    <property type="nucleotide sequence ID" value="XM_020577434.1"/>
</dbReference>
<evidence type="ECO:0000256" key="1">
    <source>
        <dbReference type="ARBA" id="ARBA00004123"/>
    </source>
</evidence>
<evidence type="ECO:0000256" key="8">
    <source>
        <dbReference type="ARBA" id="ARBA00040444"/>
    </source>
</evidence>
<reference evidence="10 11" key="1">
    <citation type="journal article" date="2011" name="Genome Res.">
        <title>Phylogeny-wide analysis of social amoeba genomes highlights ancient origins for complex intercellular communication.</title>
        <authorList>
            <person name="Heidel A.J."/>
            <person name="Lawal H.M."/>
            <person name="Felder M."/>
            <person name="Schilde C."/>
            <person name="Helps N.R."/>
            <person name="Tunggal B."/>
            <person name="Rivero F."/>
            <person name="John U."/>
            <person name="Schleicher M."/>
            <person name="Eichinger L."/>
            <person name="Platzer M."/>
            <person name="Noegel A.A."/>
            <person name="Schaap P."/>
            <person name="Gloeckner G."/>
        </authorList>
    </citation>
    <scope>NUCLEOTIDE SEQUENCE [LARGE SCALE GENOMIC DNA]</scope>
    <source>
        <strain evidence="11">ATCC 26659 / Pp 5 / PN500</strain>
    </source>
</reference>
<dbReference type="GO" id="GO:0005643">
    <property type="term" value="C:nuclear pore"/>
    <property type="evidence" value="ECO:0007669"/>
    <property type="project" value="TreeGrafter"/>
</dbReference>
<dbReference type="STRING" id="670386.D3BF47"/>
<dbReference type="InterPro" id="IPR001494">
    <property type="entry name" value="Importin-beta_N"/>
</dbReference>
<protein>
    <recommendedName>
        <fullName evidence="8">Exportin-4</fullName>
    </recommendedName>
</protein>
<sequence length="923" mass="106279">MEQQQQQINQFIVQLEKYCNDLQSPNGALRDAAEKFIIKFTTMASPYAVCFSLFEQSQSSLVHFYGLTALRDAIIREWATLDAGAKWSITERLMKPPIEWAPSLIENTVVFDLVFELYPLVKTHKDISHVLRNIMICLCCLNGEIMEGSETTKLYMCNIIDRVAPLLASAIQQQQQQQQQLTNTNWSEIEDLSQLVRFFCSNFQFQSFLLIPIEKSRTFFENLTKYIIASMEYLKLTVNSDDIDLEDELENEFFFVLIKAWVGLLADIENVQNKSKKSKHILNNEYFTYLVGIIKVCSEQIYSNYIKTRIELSILELTNDKNQSSNDDNEIDQDKNKYNDQLKVISYLGRINPGISMDLLTKEINKTVDQLINSGDARAFETLHWLILLAGNLLFDSEVVLNGIPNKLETYTYDQSQAGAAKDLVVELSNAVFRYCLDFELKAMLHYKSVEQFSPLIAETCTWFLDGWSLVYLYPTLDLNINISPKLMEAFGPPKQILPQLIGSPHWKEMLSLPAEFLRLNPKIQAKIFSSFTRVVYSAEDPSEKQHRFIQLTQSITNPLDTVFQRADFKNIAQNPEVRETLFTLLHRLNGIVSIPEEVNTYEDEVPLHLAFDLFHKYANAFVSLIPLYIHYPDTVNLILTLFSQFTKFQLETVDEERSKKIFPILVELFNTISNVSQTNTSKVNLENKEQYNRIKMQLRIINNIILFNDVQNNYPKLIVQAVLHGICVTIPCITNNGLLEYTKLSNTFFSIIHFLFSSDTIDLSAFPPNIFNTLLSLIEYGIAHHDTEIANHSLNSILALAKNIQGMLESSIQVDISFTTQLVGSMINFLLLHDFNMDELLYNASNAFIELVILNTDGFKSKVNQLIQHQEAWLHPRLTNSFTQLLNSIEQYKKDKNNENREGYLNNIKKFISTVKPLLKKN</sequence>
<dbReference type="GO" id="GO:0031267">
    <property type="term" value="F:small GTPase binding"/>
    <property type="evidence" value="ECO:0007669"/>
    <property type="project" value="InterPro"/>
</dbReference>
<dbReference type="GO" id="GO:0005049">
    <property type="term" value="F:nuclear export signal receptor activity"/>
    <property type="evidence" value="ECO:0007669"/>
    <property type="project" value="InterPro"/>
</dbReference>
<dbReference type="PANTHER" id="PTHR12596">
    <property type="entry name" value="EXPORTIN 4,7-RELATED"/>
    <property type="match status" value="1"/>
</dbReference>
<accession>D3BF47</accession>
<dbReference type="AlphaFoldDB" id="D3BF47"/>
<comment type="caution">
    <text evidence="10">The sequence shown here is derived from an EMBL/GenBank/DDBJ whole genome shotgun (WGS) entry which is preliminary data.</text>
</comment>
<comment type="subcellular location">
    <subcellularLocation>
        <location evidence="2">Cytoplasm</location>
    </subcellularLocation>
    <subcellularLocation>
        <location evidence="1">Nucleus</location>
    </subcellularLocation>
</comment>
<dbReference type="InterPro" id="IPR011989">
    <property type="entry name" value="ARM-like"/>
</dbReference>
<dbReference type="Proteomes" id="UP000001396">
    <property type="component" value="Unassembled WGS sequence"/>
</dbReference>
<evidence type="ECO:0000313" key="10">
    <source>
        <dbReference type="EMBL" id="EFA79761.1"/>
    </source>
</evidence>
<dbReference type="SUPFAM" id="SSF48371">
    <property type="entry name" value="ARM repeat"/>
    <property type="match status" value="1"/>
</dbReference>
<evidence type="ECO:0000313" key="11">
    <source>
        <dbReference type="Proteomes" id="UP000001396"/>
    </source>
</evidence>
<dbReference type="InterPro" id="IPR016024">
    <property type="entry name" value="ARM-type_fold"/>
</dbReference>
<proteinExistence type="inferred from homology"/>
<dbReference type="InterPro" id="IPR044189">
    <property type="entry name" value="XPO4/7-like"/>
</dbReference>
<keyword evidence="11" id="KW-1185">Reference proteome</keyword>
<gene>
    <name evidence="10" type="primary">xpo4</name>
    <name evidence="10" type="ORF">PPL_06580</name>
</gene>
<dbReference type="FunCoup" id="D3BF47">
    <property type="interactions" value="196"/>
</dbReference>
<keyword evidence="7" id="KW-0539">Nucleus</keyword>